<accession>A0AA88PAU4</accession>
<evidence type="ECO:0000256" key="1">
    <source>
        <dbReference type="SAM" id="MobiDB-lite"/>
    </source>
</evidence>
<evidence type="ECO:0000313" key="2">
    <source>
        <dbReference type="EMBL" id="KAK2874340.1"/>
    </source>
</evidence>
<evidence type="ECO:0000313" key="3">
    <source>
        <dbReference type="Proteomes" id="UP001187343"/>
    </source>
</evidence>
<sequence length="125" mass="12738">MCKLHPAVAACVKLCCHDDTPARLAQGRSGGDDELDVPGDGVCAICTHTRKEALCSAFDSSPELVSNQHLTKQCSGSVRIVTDLSLSAQSGTISSGESTPLTPEQNGAVLSGHAASMAEKASGGQ</sequence>
<dbReference type="AlphaFoldDB" id="A0AA88PAU4"/>
<feature type="region of interest" description="Disordered" evidence="1">
    <location>
        <begin position="89"/>
        <end position="125"/>
    </location>
</feature>
<keyword evidence="3" id="KW-1185">Reference proteome</keyword>
<comment type="caution">
    <text evidence="2">The sequence shown here is derived from an EMBL/GenBank/DDBJ whole genome shotgun (WGS) entry which is preliminary data.</text>
</comment>
<feature type="compositionally biased region" description="Polar residues" evidence="1">
    <location>
        <begin position="89"/>
        <end position="105"/>
    </location>
</feature>
<gene>
    <name evidence="2" type="ORF">Q8A67_021493</name>
</gene>
<reference evidence="2" key="1">
    <citation type="submission" date="2023-08" db="EMBL/GenBank/DDBJ databases">
        <title>Chromosome-level Genome Assembly of mud carp (Cirrhinus molitorella).</title>
        <authorList>
            <person name="Liu H."/>
        </authorList>
    </citation>
    <scope>NUCLEOTIDE SEQUENCE</scope>
    <source>
        <strain evidence="2">Prfri</strain>
        <tissue evidence="2">Muscle</tissue>
    </source>
</reference>
<proteinExistence type="predicted"/>
<organism evidence="2 3">
    <name type="scientific">Cirrhinus molitorella</name>
    <name type="common">mud carp</name>
    <dbReference type="NCBI Taxonomy" id="172907"/>
    <lineage>
        <taxon>Eukaryota</taxon>
        <taxon>Metazoa</taxon>
        <taxon>Chordata</taxon>
        <taxon>Craniata</taxon>
        <taxon>Vertebrata</taxon>
        <taxon>Euteleostomi</taxon>
        <taxon>Actinopterygii</taxon>
        <taxon>Neopterygii</taxon>
        <taxon>Teleostei</taxon>
        <taxon>Ostariophysi</taxon>
        <taxon>Cypriniformes</taxon>
        <taxon>Cyprinidae</taxon>
        <taxon>Labeoninae</taxon>
        <taxon>Labeonini</taxon>
        <taxon>Cirrhinus</taxon>
    </lineage>
</organism>
<protein>
    <submittedName>
        <fullName evidence="2">Uncharacterized protein</fullName>
    </submittedName>
</protein>
<dbReference type="EMBL" id="JAUYZG010000021">
    <property type="protein sequence ID" value="KAK2874340.1"/>
    <property type="molecule type" value="Genomic_DNA"/>
</dbReference>
<name>A0AA88PAU4_9TELE</name>
<dbReference type="Proteomes" id="UP001187343">
    <property type="component" value="Unassembled WGS sequence"/>
</dbReference>